<dbReference type="HOGENOM" id="CLU_379048_0_0_1"/>
<evidence type="ECO:0000313" key="3">
    <source>
        <dbReference type="EMBL" id="EFI99822.1"/>
    </source>
</evidence>
<sequence length="731" mass="80785">MTHYTLLQLPHGALNPLLSSRWPHQDAGDTLPPGPTAGLAICAVIPHASPADEHPDAPSQSVYESASEDTTLPYTREYVADLRRQLDEAEGQLVELRGDEVRVRDEQAELDALRIQVEHARDEQERVQEEQVDRISELTWEVSVRDARIRELNETNARLETSCATLAASRDRLSDVVDELSAERANLEYIVEERQQRVDELERQNCALEASNTERQEQIQALQASTAELESAGAALKDKMKKAVRKYKELMEEKDTLEARVTALTASNDERAARIASLEAQLRDLKAADVTSKQRIEQLEKYSEEKEHAIAQLRHELAVLTAVVEEVKSENAGLTEENASLTAANRELKSRMDDLEAERAELGSLRLEKARADAVISGLEFALANKEGRLAQLDATVTSLSGQLEARKSEEAEARVEMDATNEQVAALLEEREVLTSQLADALFQIEALREPPLASDDDIASVLSEINQAMQRIAEDIAANVMPIASSPDESSATRGVCQLTPRLRARLGPSLYAALTQGDVDARRAVLSHALRAILAHWVRGVVGRWSLTDDEENLALRRMYEKIVENYDPQVAGKWRSLALRVSARAEDTLCAALESSLLESLAAVLTSARFERGPREDAETLDALVESLVWKVVELREHIGVVVTDRELALVLPRPGDRFDEATMQVTPATSVAPLQEVEGDSEKGRAGGCDAVDESNEGDLVAEWSSLEYYSGNEHVSVHAPPYFLS</sequence>
<reference evidence="3 4" key="1">
    <citation type="journal article" date="2010" name="Nat. Biotechnol.">
        <title>Genome sequence of the model mushroom Schizophyllum commune.</title>
        <authorList>
            <person name="Ohm R.A."/>
            <person name="de Jong J.F."/>
            <person name="Lugones L.G."/>
            <person name="Aerts A."/>
            <person name="Kothe E."/>
            <person name="Stajich J.E."/>
            <person name="de Vries R.P."/>
            <person name="Record E."/>
            <person name="Levasseur A."/>
            <person name="Baker S.E."/>
            <person name="Bartholomew K.A."/>
            <person name="Coutinho P.M."/>
            <person name="Erdmann S."/>
            <person name="Fowler T.J."/>
            <person name="Gathman A.C."/>
            <person name="Lombard V."/>
            <person name="Henrissat B."/>
            <person name="Knabe N."/>
            <person name="Kuees U."/>
            <person name="Lilly W.W."/>
            <person name="Lindquist E."/>
            <person name="Lucas S."/>
            <person name="Magnuson J.K."/>
            <person name="Piumi F."/>
            <person name="Raudaskoski M."/>
            <person name="Salamov A."/>
            <person name="Schmutz J."/>
            <person name="Schwarze F.W.M.R."/>
            <person name="vanKuyk P.A."/>
            <person name="Horton J.S."/>
            <person name="Grigoriev I.V."/>
            <person name="Woesten H.A.B."/>
        </authorList>
    </citation>
    <scope>NUCLEOTIDE SEQUENCE [LARGE SCALE GENOMIC DNA]</scope>
    <source>
        <strain evidence="4">H4-8 / FGSC 9210</strain>
    </source>
</reference>
<dbReference type="PANTHER" id="PTHR45615:SF80">
    <property type="entry name" value="GRIP DOMAIN-CONTAINING PROTEIN"/>
    <property type="match status" value="1"/>
</dbReference>
<name>D8PYB3_SCHCM</name>
<feature type="coiled-coil region" evidence="1">
    <location>
        <begin position="411"/>
        <end position="438"/>
    </location>
</feature>
<keyword evidence="4" id="KW-1185">Reference proteome</keyword>
<dbReference type="EMBL" id="GL377304">
    <property type="protein sequence ID" value="EFI99822.1"/>
    <property type="molecule type" value="Genomic_DNA"/>
</dbReference>
<dbReference type="Proteomes" id="UP000007431">
    <property type="component" value="Unassembled WGS sequence"/>
</dbReference>
<dbReference type="OMA" id="THEDFMA"/>
<dbReference type="AlphaFoldDB" id="D8PYB3"/>
<dbReference type="VEuPathDB" id="FungiDB:SCHCODRAFT_02698544"/>
<dbReference type="eggNOG" id="ENOG502S5D8">
    <property type="taxonomic scope" value="Eukaryota"/>
</dbReference>
<feature type="region of interest" description="Disordered" evidence="2">
    <location>
        <begin position="49"/>
        <end position="69"/>
    </location>
</feature>
<dbReference type="PANTHER" id="PTHR45615">
    <property type="entry name" value="MYOSIN HEAVY CHAIN, NON-MUSCLE"/>
    <property type="match status" value="1"/>
</dbReference>
<organism evidence="4">
    <name type="scientific">Schizophyllum commune (strain H4-8 / FGSC 9210)</name>
    <name type="common">Split gill fungus</name>
    <dbReference type="NCBI Taxonomy" id="578458"/>
    <lineage>
        <taxon>Eukaryota</taxon>
        <taxon>Fungi</taxon>
        <taxon>Dikarya</taxon>
        <taxon>Basidiomycota</taxon>
        <taxon>Agaricomycotina</taxon>
        <taxon>Agaricomycetes</taxon>
        <taxon>Agaricomycetidae</taxon>
        <taxon>Agaricales</taxon>
        <taxon>Schizophyllaceae</taxon>
        <taxon>Schizophyllum</taxon>
    </lineage>
</organism>
<accession>D8PYB3</accession>
<gene>
    <name evidence="3" type="ORF">SCHCODRAFT_256692</name>
</gene>
<feature type="coiled-coil region" evidence="1">
    <location>
        <begin position="79"/>
        <end position="204"/>
    </location>
</feature>
<feature type="coiled-coil region" evidence="1">
    <location>
        <begin position="233"/>
        <end position="365"/>
    </location>
</feature>
<evidence type="ECO:0000256" key="1">
    <source>
        <dbReference type="SAM" id="Coils"/>
    </source>
</evidence>
<dbReference type="Gene3D" id="1.10.287.1490">
    <property type="match status" value="1"/>
</dbReference>
<keyword evidence="1" id="KW-0175">Coiled coil</keyword>
<proteinExistence type="predicted"/>
<feature type="compositionally biased region" description="Polar residues" evidence="2">
    <location>
        <begin position="58"/>
        <end position="69"/>
    </location>
</feature>
<evidence type="ECO:0000313" key="4">
    <source>
        <dbReference type="Proteomes" id="UP000007431"/>
    </source>
</evidence>
<protein>
    <submittedName>
        <fullName evidence="3">Uncharacterized protein</fullName>
    </submittedName>
</protein>
<dbReference type="InParanoid" id="D8PYB3"/>
<evidence type="ECO:0000256" key="2">
    <source>
        <dbReference type="SAM" id="MobiDB-lite"/>
    </source>
</evidence>